<evidence type="ECO:0000313" key="1">
    <source>
        <dbReference type="EMBL" id="OJF10983.1"/>
    </source>
</evidence>
<name>A0A1K0FDR8_9ACTN</name>
<comment type="caution">
    <text evidence="1">The sequence shown here is derived from an EMBL/GenBank/DDBJ whole genome shotgun (WGS) entry which is preliminary data.</text>
</comment>
<keyword evidence="2" id="KW-1185">Reference proteome</keyword>
<dbReference type="EMBL" id="MEIA01000442">
    <property type="protein sequence ID" value="OJF10983.1"/>
    <property type="molecule type" value="Genomic_DNA"/>
</dbReference>
<protein>
    <submittedName>
        <fullName evidence="1">Uncharacterized protein</fullName>
    </submittedName>
</protein>
<gene>
    <name evidence="1" type="ORF">BG844_29010</name>
</gene>
<reference evidence="1 2" key="1">
    <citation type="submission" date="2016-09" db="EMBL/GenBank/DDBJ databases">
        <title>Couchioplanes caeruleus draft genome sequence.</title>
        <authorList>
            <person name="Sheehan J."/>
            <person name="Caffrey P."/>
        </authorList>
    </citation>
    <scope>NUCLEOTIDE SEQUENCE [LARGE SCALE GENOMIC DNA]</scope>
    <source>
        <strain evidence="1 2">DSM 43634</strain>
    </source>
</reference>
<organism evidence="1 2">
    <name type="scientific">Couchioplanes caeruleus subsp. caeruleus</name>
    <dbReference type="NCBI Taxonomy" id="56427"/>
    <lineage>
        <taxon>Bacteria</taxon>
        <taxon>Bacillati</taxon>
        <taxon>Actinomycetota</taxon>
        <taxon>Actinomycetes</taxon>
        <taxon>Micromonosporales</taxon>
        <taxon>Micromonosporaceae</taxon>
        <taxon>Couchioplanes</taxon>
    </lineage>
</organism>
<dbReference type="AlphaFoldDB" id="A0A1K0FDR8"/>
<evidence type="ECO:0000313" key="2">
    <source>
        <dbReference type="Proteomes" id="UP000182486"/>
    </source>
</evidence>
<sequence>MVPGVAYDVLGESRQLIDNGLPERPVRLSTRRRFAPAAVDVDDDIACTRFIRRGAGCFWDETHLLARGDNGWQLLATSGASTGEPWSANAFEQARTQFPAGTVEVQGGGAALRNPNRLLPWGARWVRAAELLVDPGVGFIAVDDRQLRRMAAWLLCGPRGVLHGHPPVTWPDVNLRTLPFGMVTKDGRHAGRNVEIGLCLLIDPGRGQALAVNHREVHPPVHEADASHTPRL</sequence>
<dbReference type="Proteomes" id="UP000182486">
    <property type="component" value="Unassembled WGS sequence"/>
</dbReference>
<proteinExistence type="predicted"/>
<accession>A0A1K0FDR8</accession>